<evidence type="ECO:0000313" key="3">
    <source>
        <dbReference type="Proteomes" id="UP000610760"/>
    </source>
</evidence>
<reference evidence="2" key="1">
    <citation type="submission" date="2020-08" db="EMBL/GenBank/DDBJ databases">
        <title>Genome public.</title>
        <authorList>
            <person name="Liu C."/>
            <person name="Sun Q."/>
        </authorList>
    </citation>
    <scope>NUCLEOTIDE SEQUENCE</scope>
    <source>
        <strain evidence="2">NSJ-33</strain>
    </source>
</reference>
<organism evidence="2 3">
    <name type="scientific">Fumia xinanensis</name>
    <dbReference type="NCBI Taxonomy" id="2763659"/>
    <lineage>
        <taxon>Bacteria</taxon>
        <taxon>Bacillati</taxon>
        <taxon>Bacillota</taxon>
        <taxon>Clostridia</taxon>
        <taxon>Eubacteriales</taxon>
        <taxon>Oscillospiraceae</taxon>
        <taxon>Fumia</taxon>
    </lineage>
</organism>
<gene>
    <name evidence="2" type="ORF">H8710_04365</name>
</gene>
<dbReference type="RefSeq" id="WP_249294201.1">
    <property type="nucleotide sequence ID" value="NZ_JACRSV010000001.1"/>
</dbReference>
<dbReference type="GO" id="GO:0016747">
    <property type="term" value="F:acyltransferase activity, transferring groups other than amino-acyl groups"/>
    <property type="evidence" value="ECO:0007669"/>
    <property type="project" value="InterPro"/>
</dbReference>
<evidence type="ECO:0000313" key="2">
    <source>
        <dbReference type="EMBL" id="MBC8559301.1"/>
    </source>
</evidence>
<proteinExistence type="predicted"/>
<evidence type="ECO:0000259" key="1">
    <source>
        <dbReference type="PROSITE" id="PS51186"/>
    </source>
</evidence>
<dbReference type="CDD" id="cd04301">
    <property type="entry name" value="NAT_SF"/>
    <property type="match status" value="1"/>
</dbReference>
<sequence>MSASETETLLLVSPDIFHRREYTDMMGEWLRDGGPIIPSALVSGSLTYDEWLNRERKFESEDTCPRGMVPSNLYFLTRASDGKIVGAASVRWRLNKELLHNGGHIGYGIRPSERGKGYGTRQLRLILDKCRERKMEKVLITCLKENFPSQKIVLKNGGVLENTVTTSQGETFCRYWVEL</sequence>
<feature type="domain" description="N-acetyltransferase" evidence="1">
    <location>
        <begin position="35"/>
        <end position="179"/>
    </location>
</feature>
<protein>
    <submittedName>
        <fullName evidence="2">GNAT family N-acetyltransferase</fullName>
    </submittedName>
</protein>
<dbReference type="PANTHER" id="PTHR39173:SF1">
    <property type="entry name" value="ACETYLTRANSFERASE"/>
    <property type="match status" value="1"/>
</dbReference>
<dbReference type="PANTHER" id="PTHR39173">
    <property type="entry name" value="ACETYLTRANSFERASE"/>
    <property type="match status" value="1"/>
</dbReference>
<dbReference type="InterPro" id="IPR016181">
    <property type="entry name" value="Acyl_CoA_acyltransferase"/>
</dbReference>
<keyword evidence="3" id="KW-1185">Reference proteome</keyword>
<dbReference type="Proteomes" id="UP000610760">
    <property type="component" value="Unassembled WGS sequence"/>
</dbReference>
<dbReference type="Gene3D" id="3.40.630.30">
    <property type="match status" value="1"/>
</dbReference>
<dbReference type="AlphaFoldDB" id="A0A926E4X8"/>
<dbReference type="Pfam" id="PF00583">
    <property type="entry name" value="Acetyltransf_1"/>
    <property type="match status" value="1"/>
</dbReference>
<accession>A0A926E4X8</accession>
<name>A0A926E4X8_9FIRM</name>
<dbReference type="SUPFAM" id="SSF55729">
    <property type="entry name" value="Acyl-CoA N-acyltransferases (Nat)"/>
    <property type="match status" value="1"/>
</dbReference>
<dbReference type="EMBL" id="JACRSV010000001">
    <property type="protein sequence ID" value="MBC8559301.1"/>
    <property type="molecule type" value="Genomic_DNA"/>
</dbReference>
<comment type="caution">
    <text evidence="2">The sequence shown here is derived from an EMBL/GenBank/DDBJ whole genome shotgun (WGS) entry which is preliminary data.</text>
</comment>
<dbReference type="InterPro" id="IPR000182">
    <property type="entry name" value="GNAT_dom"/>
</dbReference>
<dbReference type="PROSITE" id="PS51186">
    <property type="entry name" value="GNAT"/>
    <property type="match status" value="1"/>
</dbReference>